<feature type="transmembrane region" description="Helical" evidence="2">
    <location>
        <begin position="9"/>
        <end position="28"/>
    </location>
</feature>
<keyword evidence="2" id="KW-0472">Membrane</keyword>
<accession>A0A8J6N478</accession>
<evidence type="ECO:0000313" key="3">
    <source>
        <dbReference type="EMBL" id="MBC8179309.1"/>
    </source>
</evidence>
<dbReference type="Proteomes" id="UP000650524">
    <property type="component" value="Unassembled WGS sequence"/>
</dbReference>
<protein>
    <submittedName>
        <fullName evidence="3">Uncharacterized protein</fullName>
    </submittedName>
</protein>
<evidence type="ECO:0000313" key="4">
    <source>
        <dbReference type="Proteomes" id="UP000650524"/>
    </source>
</evidence>
<organism evidence="3 4">
    <name type="scientific">Candidatus Desulfacyla euxinica</name>
    <dbReference type="NCBI Taxonomy" id="2841693"/>
    <lineage>
        <taxon>Bacteria</taxon>
        <taxon>Deltaproteobacteria</taxon>
        <taxon>Candidatus Desulfacyla</taxon>
    </lineage>
</organism>
<sequence>MVNNIGGRIWWWVLLAVIVLGGLGYYWYSRTGPEQEEVLVIEDLSPVDKKAPSKGEPGTKTPGLERPGVEDVTEKYPGGKPIPIDKKAIQEKDLGVGTLPSEKEELLQELRAATEDKLERLFELGKDDAFRTDGEVKRLFEPRKGDLFGKAPADKIYCDLIDEYVADFFEYLNTKKYIERLDLKVNTYAYFKKIIRTLAARPPAPAGEGFAPTVMVKNIFFFSRALDRKSLRLFKEVVVNERDTLEINLEMFYRWFMLGKLCPNPEQVRLPFDVMYRYAGFFLNTTGGRAYLFRRSVTLRLLLTYYSVLVVYQADRLGKNSYGINISPFIQPLRKEIGHYPDFEFQNQYVRTLTRIEDYYLQKR</sequence>
<dbReference type="AlphaFoldDB" id="A0A8J6N478"/>
<name>A0A8J6N478_9DELT</name>
<dbReference type="EMBL" id="JACNJD010000372">
    <property type="protein sequence ID" value="MBC8179309.1"/>
    <property type="molecule type" value="Genomic_DNA"/>
</dbReference>
<comment type="caution">
    <text evidence="3">The sequence shown here is derived from an EMBL/GenBank/DDBJ whole genome shotgun (WGS) entry which is preliminary data.</text>
</comment>
<proteinExistence type="predicted"/>
<keyword evidence="2" id="KW-1133">Transmembrane helix</keyword>
<evidence type="ECO:0000256" key="1">
    <source>
        <dbReference type="SAM" id="MobiDB-lite"/>
    </source>
</evidence>
<feature type="region of interest" description="Disordered" evidence="1">
    <location>
        <begin position="48"/>
        <end position="77"/>
    </location>
</feature>
<evidence type="ECO:0000256" key="2">
    <source>
        <dbReference type="SAM" id="Phobius"/>
    </source>
</evidence>
<reference evidence="3 4" key="1">
    <citation type="submission" date="2020-08" db="EMBL/GenBank/DDBJ databases">
        <title>Bridging the membrane lipid divide: bacteria of the FCB group superphylum have the potential to synthesize archaeal ether lipids.</title>
        <authorList>
            <person name="Villanueva L."/>
            <person name="Von Meijenfeldt F.A.B."/>
            <person name="Westbye A.B."/>
            <person name="Yadav S."/>
            <person name="Hopmans E.C."/>
            <person name="Dutilh B.E."/>
            <person name="Sinninghe Damste J.S."/>
        </authorList>
    </citation>
    <scope>NUCLEOTIDE SEQUENCE [LARGE SCALE GENOMIC DNA]</scope>
    <source>
        <strain evidence="3">NIOZ-UU27</strain>
    </source>
</reference>
<gene>
    <name evidence="3" type="ORF">H8E19_18045</name>
</gene>
<keyword evidence="2" id="KW-0812">Transmembrane</keyword>